<dbReference type="GO" id="GO:0000160">
    <property type="term" value="P:phosphorelay signal transduction system"/>
    <property type="evidence" value="ECO:0007669"/>
    <property type="project" value="InterPro"/>
</dbReference>
<feature type="modified residue" description="4-aspartylphosphate" evidence="2">
    <location>
        <position position="68"/>
    </location>
</feature>
<sequence>MAGPPPVPAPNAVPDLPVILVADDSLLEQRYVGRLLEQQGGWRVAFARSGEEALAAITKSQPALLLTDMNMSGMDGLTLVEKVREQFARVPVVLMTGSGSERVAVAALKAGAADYVAKQSLAHDLIPVLDRVLSVGQAAHRRYQILQGMTRRSSQYIIESDPLLVPPLVAQFREDLIEMGLCDLTGATRAGIAIEEALLNAIYHGNLEVSSDLRENGDEEFHKLARERRGIEPYSARRVRVTARLTPARATFVILDQGPGFDITKLPDPIDPEFNDRASGRGVLLMRAFMDEVRYNAVGNRVTLVKRRDRSSRDDS</sequence>
<dbReference type="Pfam" id="PF13581">
    <property type="entry name" value="HATPase_c_2"/>
    <property type="match status" value="1"/>
</dbReference>
<evidence type="ECO:0000256" key="2">
    <source>
        <dbReference type="PROSITE-ProRule" id="PRU00169"/>
    </source>
</evidence>
<dbReference type="SUPFAM" id="SSF52172">
    <property type="entry name" value="CheY-like"/>
    <property type="match status" value="1"/>
</dbReference>
<dbReference type="Pfam" id="PF00072">
    <property type="entry name" value="Response_reg"/>
    <property type="match status" value="1"/>
</dbReference>
<accession>A0A6P2D387</accession>
<dbReference type="CDD" id="cd00156">
    <property type="entry name" value="REC"/>
    <property type="match status" value="1"/>
</dbReference>
<dbReference type="SUPFAM" id="SSF55874">
    <property type="entry name" value="ATPase domain of HSP90 chaperone/DNA topoisomerase II/histidine kinase"/>
    <property type="match status" value="1"/>
</dbReference>
<dbReference type="InterPro" id="IPR001789">
    <property type="entry name" value="Sig_transdc_resp-reg_receiver"/>
</dbReference>
<dbReference type="InterPro" id="IPR003594">
    <property type="entry name" value="HATPase_dom"/>
</dbReference>
<reference evidence="4 5" key="1">
    <citation type="submission" date="2019-05" db="EMBL/GenBank/DDBJ databases">
        <authorList>
            <consortium name="Science for Life Laboratories"/>
        </authorList>
    </citation>
    <scope>NUCLEOTIDE SEQUENCE [LARGE SCALE GENOMIC DNA]</scope>
    <source>
        <strain evidence="4">Soil9</strain>
    </source>
</reference>
<evidence type="ECO:0000259" key="3">
    <source>
        <dbReference type="PROSITE" id="PS50110"/>
    </source>
</evidence>
<dbReference type="PROSITE" id="PS50110">
    <property type="entry name" value="RESPONSE_REGULATORY"/>
    <property type="match status" value="1"/>
</dbReference>
<evidence type="ECO:0000313" key="4">
    <source>
        <dbReference type="EMBL" id="VTR93860.1"/>
    </source>
</evidence>
<dbReference type="CDD" id="cd16936">
    <property type="entry name" value="HATPase_RsbW-like"/>
    <property type="match status" value="1"/>
</dbReference>
<evidence type="ECO:0000313" key="5">
    <source>
        <dbReference type="Proteomes" id="UP000464178"/>
    </source>
</evidence>
<gene>
    <name evidence="4" type="ORF">SOIL9_38540</name>
</gene>
<dbReference type="Proteomes" id="UP000464178">
    <property type="component" value="Chromosome"/>
</dbReference>
<dbReference type="SMART" id="SM00448">
    <property type="entry name" value="REC"/>
    <property type="match status" value="1"/>
</dbReference>
<evidence type="ECO:0000256" key="1">
    <source>
        <dbReference type="ARBA" id="ARBA00022553"/>
    </source>
</evidence>
<dbReference type="InterPro" id="IPR050595">
    <property type="entry name" value="Bact_response_regulator"/>
</dbReference>
<dbReference type="InterPro" id="IPR011006">
    <property type="entry name" value="CheY-like_superfamily"/>
</dbReference>
<organism evidence="4 5">
    <name type="scientific">Gemmata massiliana</name>
    <dbReference type="NCBI Taxonomy" id="1210884"/>
    <lineage>
        <taxon>Bacteria</taxon>
        <taxon>Pseudomonadati</taxon>
        <taxon>Planctomycetota</taxon>
        <taxon>Planctomycetia</taxon>
        <taxon>Gemmatales</taxon>
        <taxon>Gemmataceae</taxon>
        <taxon>Gemmata</taxon>
    </lineage>
</organism>
<dbReference type="InterPro" id="IPR036890">
    <property type="entry name" value="HATPase_C_sf"/>
</dbReference>
<proteinExistence type="predicted"/>
<dbReference type="PANTHER" id="PTHR44591">
    <property type="entry name" value="STRESS RESPONSE REGULATOR PROTEIN 1"/>
    <property type="match status" value="1"/>
</dbReference>
<dbReference type="KEGG" id="gms:SOIL9_38540"/>
<dbReference type="Gene3D" id="3.40.50.2300">
    <property type="match status" value="1"/>
</dbReference>
<dbReference type="RefSeq" id="WP_162668517.1">
    <property type="nucleotide sequence ID" value="NZ_LR593886.1"/>
</dbReference>
<dbReference type="EMBL" id="LR593886">
    <property type="protein sequence ID" value="VTR93860.1"/>
    <property type="molecule type" value="Genomic_DNA"/>
</dbReference>
<protein>
    <recommendedName>
        <fullName evidence="3">Response regulatory domain-containing protein</fullName>
    </recommendedName>
</protein>
<name>A0A6P2D387_9BACT</name>
<dbReference type="PANTHER" id="PTHR44591:SF3">
    <property type="entry name" value="RESPONSE REGULATORY DOMAIN-CONTAINING PROTEIN"/>
    <property type="match status" value="1"/>
</dbReference>
<dbReference type="Gene3D" id="3.30.565.10">
    <property type="entry name" value="Histidine kinase-like ATPase, C-terminal domain"/>
    <property type="match status" value="1"/>
</dbReference>
<dbReference type="AlphaFoldDB" id="A0A6P2D387"/>
<feature type="domain" description="Response regulatory" evidence="3">
    <location>
        <begin position="18"/>
        <end position="133"/>
    </location>
</feature>
<keyword evidence="5" id="KW-1185">Reference proteome</keyword>
<keyword evidence="1 2" id="KW-0597">Phosphoprotein</keyword>